<accession>A0AAD4BXW5</accession>
<evidence type="ECO:0000313" key="2">
    <source>
        <dbReference type="EMBL" id="KAF8443031.1"/>
    </source>
</evidence>
<name>A0AAD4BXW5_BOLED</name>
<evidence type="ECO:0000256" key="1">
    <source>
        <dbReference type="SAM" id="MobiDB-lite"/>
    </source>
</evidence>
<comment type="caution">
    <text evidence="2">The sequence shown here is derived from an EMBL/GenBank/DDBJ whole genome shotgun (WGS) entry which is preliminary data.</text>
</comment>
<protein>
    <submittedName>
        <fullName evidence="2">Uncharacterized protein</fullName>
    </submittedName>
</protein>
<reference evidence="2" key="1">
    <citation type="submission" date="2019-10" db="EMBL/GenBank/DDBJ databases">
        <authorList>
            <consortium name="DOE Joint Genome Institute"/>
            <person name="Kuo A."/>
            <person name="Miyauchi S."/>
            <person name="Kiss E."/>
            <person name="Drula E."/>
            <person name="Kohler A."/>
            <person name="Sanchez-Garcia M."/>
            <person name="Andreopoulos B."/>
            <person name="Barry K.W."/>
            <person name="Bonito G."/>
            <person name="Buee M."/>
            <person name="Carver A."/>
            <person name="Chen C."/>
            <person name="Cichocki N."/>
            <person name="Clum A."/>
            <person name="Culley D."/>
            <person name="Crous P.W."/>
            <person name="Fauchery L."/>
            <person name="Girlanda M."/>
            <person name="Hayes R."/>
            <person name="Keri Z."/>
            <person name="LaButti K."/>
            <person name="Lipzen A."/>
            <person name="Lombard V."/>
            <person name="Magnuson J."/>
            <person name="Maillard F."/>
            <person name="Morin E."/>
            <person name="Murat C."/>
            <person name="Nolan M."/>
            <person name="Ohm R."/>
            <person name="Pangilinan J."/>
            <person name="Pereira M."/>
            <person name="Perotto S."/>
            <person name="Peter M."/>
            <person name="Riley R."/>
            <person name="Sitrit Y."/>
            <person name="Stielow B."/>
            <person name="Szollosi G."/>
            <person name="Zifcakova L."/>
            <person name="Stursova M."/>
            <person name="Spatafora J.W."/>
            <person name="Tedersoo L."/>
            <person name="Vaario L.-M."/>
            <person name="Yamada A."/>
            <person name="Yan M."/>
            <person name="Wang P."/>
            <person name="Xu J."/>
            <person name="Bruns T."/>
            <person name="Baldrian P."/>
            <person name="Vilgalys R."/>
            <person name="Henrissat B."/>
            <person name="Grigoriev I.V."/>
            <person name="Hibbett D."/>
            <person name="Nagy L.G."/>
            <person name="Martin F.M."/>
        </authorList>
    </citation>
    <scope>NUCLEOTIDE SEQUENCE</scope>
    <source>
        <strain evidence="2">BED1</strain>
    </source>
</reference>
<sequence length="178" mass="19951">MPNAPLIHTGDPAYASPVIRAPSPASSVGTAYGPDETTQSDSELSPEAFEQKWSSKLKLDGPRIAEELMSFSALIQPLPQNQMEEKMFFDVILRGLRARIRHVEEEETLQQMLRRGSRIGLEQPPSDDNIDNLMRSMVTMSTTETRQISDGPWKGLSRNVSNESFNYEDTVVKGKQKL</sequence>
<evidence type="ECO:0000313" key="3">
    <source>
        <dbReference type="Proteomes" id="UP001194468"/>
    </source>
</evidence>
<organism evidence="2 3">
    <name type="scientific">Boletus edulis BED1</name>
    <dbReference type="NCBI Taxonomy" id="1328754"/>
    <lineage>
        <taxon>Eukaryota</taxon>
        <taxon>Fungi</taxon>
        <taxon>Dikarya</taxon>
        <taxon>Basidiomycota</taxon>
        <taxon>Agaricomycotina</taxon>
        <taxon>Agaricomycetes</taxon>
        <taxon>Agaricomycetidae</taxon>
        <taxon>Boletales</taxon>
        <taxon>Boletineae</taxon>
        <taxon>Boletaceae</taxon>
        <taxon>Boletoideae</taxon>
        <taxon>Boletus</taxon>
    </lineage>
</organism>
<dbReference type="Proteomes" id="UP001194468">
    <property type="component" value="Unassembled WGS sequence"/>
</dbReference>
<dbReference type="EMBL" id="WHUW01000008">
    <property type="protein sequence ID" value="KAF8443031.1"/>
    <property type="molecule type" value="Genomic_DNA"/>
</dbReference>
<keyword evidence="3" id="KW-1185">Reference proteome</keyword>
<gene>
    <name evidence="2" type="ORF">L210DRAFT_3396951</name>
</gene>
<dbReference type="AlphaFoldDB" id="A0AAD4BXW5"/>
<feature type="region of interest" description="Disordered" evidence="1">
    <location>
        <begin position="1"/>
        <end position="45"/>
    </location>
</feature>
<proteinExistence type="predicted"/>
<reference evidence="2" key="2">
    <citation type="journal article" date="2020" name="Nat. Commun.">
        <title>Large-scale genome sequencing of mycorrhizal fungi provides insights into the early evolution of symbiotic traits.</title>
        <authorList>
            <person name="Miyauchi S."/>
            <person name="Kiss E."/>
            <person name="Kuo A."/>
            <person name="Drula E."/>
            <person name="Kohler A."/>
            <person name="Sanchez-Garcia M."/>
            <person name="Morin E."/>
            <person name="Andreopoulos B."/>
            <person name="Barry K.W."/>
            <person name="Bonito G."/>
            <person name="Buee M."/>
            <person name="Carver A."/>
            <person name="Chen C."/>
            <person name="Cichocki N."/>
            <person name="Clum A."/>
            <person name="Culley D."/>
            <person name="Crous P.W."/>
            <person name="Fauchery L."/>
            <person name="Girlanda M."/>
            <person name="Hayes R.D."/>
            <person name="Keri Z."/>
            <person name="LaButti K."/>
            <person name="Lipzen A."/>
            <person name="Lombard V."/>
            <person name="Magnuson J."/>
            <person name="Maillard F."/>
            <person name="Murat C."/>
            <person name="Nolan M."/>
            <person name="Ohm R.A."/>
            <person name="Pangilinan J."/>
            <person name="Pereira M.F."/>
            <person name="Perotto S."/>
            <person name="Peter M."/>
            <person name="Pfister S."/>
            <person name="Riley R."/>
            <person name="Sitrit Y."/>
            <person name="Stielow J.B."/>
            <person name="Szollosi G."/>
            <person name="Zifcakova L."/>
            <person name="Stursova M."/>
            <person name="Spatafora J.W."/>
            <person name="Tedersoo L."/>
            <person name="Vaario L.M."/>
            <person name="Yamada A."/>
            <person name="Yan M."/>
            <person name="Wang P."/>
            <person name="Xu J."/>
            <person name="Bruns T."/>
            <person name="Baldrian P."/>
            <person name="Vilgalys R."/>
            <person name="Dunand C."/>
            <person name="Henrissat B."/>
            <person name="Grigoriev I.V."/>
            <person name="Hibbett D."/>
            <person name="Nagy L.G."/>
            <person name="Martin F.M."/>
        </authorList>
    </citation>
    <scope>NUCLEOTIDE SEQUENCE</scope>
    <source>
        <strain evidence="2">BED1</strain>
    </source>
</reference>